<organism evidence="3">
    <name type="scientific">Picea sitchensis</name>
    <name type="common">Sitka spruce</name>
    <name type="synonym">Pinus sitchensis</name>
    <dbReference type="NCBI Taxonomy" id="3332"/>
    <lineage>
        <taxon>Eukaryota</taxon>
        <taxon>Viridiplantae</taxon>
        <taxon>Streptophyta</taxon>
        <taxon>Embryophyta</taxon>
        <taxon>Tracheophyta</taxon>
        <taxon>Spermatophyta</taxon>
        <taxon>Pinopsida</taxon>
        <taxon>Pinidae</taxon>
        <taxon>Conifers I</taxon>
        <taxon>Pinales</taxon>
        <taxon>Pinaceae</taxon>
        <taxon>Picea</taxon>
    </lineage>
</organism>
<evidence type="ECO:0000256" key="2">
    <source>
        <dbReference type="SAM" id="SignalP"/>
    </source>
</evidence>
<feature type="chain" id="PRO_5002877311" evidence="2">
    <location>
        <begin position="27"/>
        <end position="130"/>
    </location>
</feature>
<name>B8LNJ5_PICSI</name>
<sequence>MEMRTAPRLAILISMVMALMVTESWACRPLKLKFILREIENSNHINIKMENGWFESLPRSTPVPPSGPSQCKNYRSPSGSKGGSCPVNEINVAGIHRYPVLTDGSVGIARAADSSDQSLTPVVKMSCSQT</sequence>
<protein>
    <submittedName>
        <fullName evidence="3">Uncharacterized protein</fullName>
    </submittedName>
</protein>
<dbReference type="EMBL" id="EF677401">
    <property type="protein sequence ID" value="ABR17225.1"/>
    <property type="molecule type" value="mRNA"/>
</dbReference>
<proteinExistence type="evidence at transcript level"/>
<keyword evidence="2" id="KW-0732">Signal</keyword>
<feature type="compositionally biased region" description="Polar residues" evidence="1">
    <location>
        <begin position="68"/>
        <end position="79"/>
    </location>
</feature>
<dbReference type="AlphaFoldDB" id="B8LNJ5"/>
<reference evidence="3" key="1">
    <citation type="submission" date="2007-06" db="EMBL/GenBank/DDBJ databases">
        <title>Full length cDNA sequences from Sitka Spruce (Picea sitchensis).</title>
        <authorList>
            <person name="Ralph S.G."/>
            <person name="Chun H.E."/>
            <person name="Liao N."/>
            <person name="Ali J."/>
            <person name="Reid K."/>
            <person name="Kolosova N."/>
            <person name="Cooper N."/>
            <person name="Cullis C."/>
            <person name="Jancsik S."/>
            <person name="Moore R."/>
            <person name="Mayo M."/>
            <person name="Wagner S."/>
            <person name="Holt R.A."/>
            <person name="Jones S.J.M."/>
            <person name="Marra M.A."/>
            <person name="Ritland C.E."/>
            <person name="Ritland K."/>
            <person name="Bohlmann J."/>
        </authorList>
    </citation>
    <scope>NUCLEOTIDE SEQUENCE</scope>
    <source>
        <tissue evidence="3">Green portion of the leader tissue</tissue>
    </source>
</reference>
<feature type="signal peptide" evidence="2">
    <location>
        <begin position="1"/>
        <end position="26"/>
    </location>
</feature>
<evidence type="ECO:0000256" key="1">
    <source>
        <dbReference type="SAM" id="MobiDB-lite"/>
    </source>
</evidence>
<evidence type="ECO:0000313" key="3">
    <source>
        <dbReference type="EMBL" id="ABR17225.1"/>
    </source>
</evidence>
<feature type="region of interest" description="Disordered" evidence="1">
    <location>
        <begin position="58"/>
        <end position="83"/>
    </location>
</feature>
<accession>B8LNJ5</accession>